<keyword evidence="7 8" id="KW-0066">ATP synthesis</keyword>
<accession>A0A7W6RYS4</accession>
<dbReference type="HAMAP" id="MF_01416">
    <property type="entry name" value="ATP_synth_delta_bact"/>
    <property type="match status" value="1"/>
</dbReference>
<organism evidence="9 10">
    <name type="scientific">Roseospira goensis</name>
    <dbReference type="NCBI Taxonomy" id="391922"/>
    <lineage>
        <taxon>Bacteria</taxon>
        <taxon>Pseudomonadati</taxon>
        <taxon>Pseudomonadota</taxon>
        <taxon>Alphaproteobacteria</taxon>
        <taxon>Rhodospirillales</taxon>
        <taxon>Rhodospirillaceae</taxon>
        <taxon>Roseospira</taxon>
    </lineage>
</organism>
<dbReference type="NCBIfam" id="TIGR01145">
    <property type="entry name" value="ATP_synt_delta"/>
    <property type="match status" value="1"/>
</dbReference>
<dbReference type="NCBIfam" id="NF004406">
    <property type="entry name" value="PRK05758.3-2"/>
    <property type="match status" value="1"/>
</dbReference>
<evidence type="ECO:0000313" key="9">
    <source>
        <dbReference type="EMBL" id="MBB4285713.1"/>
    </source>
</evidence>
<comment type="similarity">
    <text evidence="8">Belongs to the ATPase delta chain family.</text>
</comment>
<keyword evidence="6 8" id="KW-0139">CF(1)</keyword>
<keyword evidence="8" id="KW-1003">Cell membrane</keyword>
<dbReference type="GO" id="GO:0045259">
    <property type="term" value="C:proton-transporting ATP synthase complex"/>
    <property type="evidence" value="ECO:0007669"/>
    <property type="project" value="UniProtKB-KW"/>
</dbReference>
<evidence type="ECO:0000256" key="1">
    <source>
        <dbReference type="ARBA" id="ARBA00004370"/>
    </source>
</evidence>
<dbReference type="GO" id="GO:0046933">
    <property type="term" value="F:proton-transporting ATP synthase activity, rotational mechanism"/>
    <property type="evidence" value="ECO:0007669"/>
    <property type="project" value="UniProtKB-UniRule"/>
</dbReference>
<dbReference type="InterPro" id="IPR000711">
    <property type="entry name" value="ATPase_OSCP/dsu"/>
</dbReference>
<dbReference type="Gene3D" id="1.10.520.20">
    <property type="entry name" value="N-terminal domain of the delta subunit of the F1F0-ATP synthase"/>
    <property type="match status" value="1"/>
</dbReference>
<proteinExistence type="inferred from homology"/>
<dbReference type="PANTHER" id="PTHR11910">
    <property type="entry name" value="ATP SYNTHASE DELTA CHAIN"/>
    <property type="match status" value="1"/>
</dbReference>
<dbReference type="AlphaFoldDB" id="A0A7W6RYS4"/>
<dbReference type="GO" id="GO:0005886">
    <property type="term" value="C:plasma membrane"/>
    <property type="evidence" value="ECO:0007669"/>
    <property type="project" value="UniProtKB-SubCell"/>
</dbReference>
<keyword evidence="5 8" id="KW-0472">Membrane</keyword>
<evidence type="ECO:0000256" key="4">
    <source>
        <dbReference type="ARBA" id="ARBA00023065"/>
    </source>
</evidence>
<reference evidence="9 10" key="1">
    <citation type="submission" date="2020-08" db="EMBL/GenBank/DDBJ databases">
        <title>Genome sequencing of Purple Non-Sulfur Bacteria from various extreme environments.</title>
        <authorList>
            <person name="Mayer M."/>
        </authorList>
    </citation>
    <scope>NUCLEOTIDE SEQUENCE [LARGE SCALE GENOMIC DNA]</scope>
    <source>
        <strain evidence="9 10">JA135</strain>
    </source>
</reference>
<keyword evidence="10" id="KW-1185">Reference proteome</keyword>
<dbReference type="InterPro" id="IPR020781">
    <property type="entry name" value="ATPase_OSCP/d_CS"/>
</dbReference>
<dbReference type="SUPFAM" id="SSF47928">
    <property type="entry name" value="N-terminal domain of the delta subunit of the F1F0-ATP synthase"/>
    <property type="match status" value="1"/>
</dbReference>
<evidence type="ECO:0000256" key="8">
    <source>
        <dbReference type="HAMAP-Rule" id="MF_01416"/>
    </source>
</evidence>
<dbReference type="RefSeq" id="WP_184433393.1">
    <property type="nucleotide sequence ID" value="NZ_JACIGI010000009.1"/>
</dbReference>
<keyword evidence="2 8" id="KW-0813">Transport</keyword>
<dbReference type="Pfam" id="PF00213">
    <property type="entry name" value="OSCP"/>
    <property type="match status" value="1"/>
</dbReference>
<keyword evidence="4 8" id="KW-0406">Ion transport</keyword>
<dbReference type="PRINTS" id="PR00125">
    <property type="entry name" value="ATPASEDELTA"/>
</dbReference>
<gene>
    <name evidence="8" type="primary">atpH</name>
    <name evidence="9" type="ORF">GGD88_001433</name>
</gene>
<dbReference type="EMBL" id="JACIGI010000009">
    <property type="protein sequence ID" value="MBB4285713.1"/>
    <property type="molecule type" value="Genomic_DNA"/>
</dbReference>
<keyword evidence="3 8" id="KW-0375">Hydrogen ion transport</keyword>
<evidence type="ECO:0000256" key="5">
    <source>
        <dbReference type="ARBA" id="ARBA00023136"/>
    </source>
</evidence>
<dbReference type="Proteomes" id="UP000555728">
    <property type="component" value="Unassembled WGS sequence"/>
</dbReference>
<evidence type="ECO:0000313" key="10">
    <source>
        <dbReference type="Proteomes" id="UP000555728"/>
    </source>
</evidence>
<evidence type="ECO:0000256" key="3">
    <source>
        <dbReference type="ARBA" id="ARBA00022781"/>
    </source>
</evidence>
<comment type="subcellular location">
    <subcellularLocation>
        <location evidence="8">Cell membrane</location>
        <topology evidence="8">Peripheral membrane protein</topology>
    </subcellularLocation>
    <subcellularLocation>
        <location evidence="1">Membrane</location>
    </subcellularLocation>
</comment>
<comment type="caution">
    <text evidence="9">The sequence shown here is derived from an EMBL/GenBank/DDBJ whole genome shotgun (WGS) entry which is preliminary data.</text>
</comment>
<evidence type="ECO:0000256" key="6">
    <source>
        <dbReference type="ARBA" id="ARBA00023196"/>
    </source>
</evidence>
<name>A0A7W6RYS4_9PROT</name>
<dbReference type="InterPro" id="IPR026015">
    <property type="entry name" value="ATP_synth_OSCP/delta_N_sf"/>
</dbReference>
<sequence>MASESTRVSGLAVRYAAALHELAEETRVTDEVARDLKVLQDMLGESDDLRRFIASPVIARADHETGILALADRVGVCATTRNFLGLVARKGRLAALPGMILAFQRELAKRRGELTAQVVTARPLDDAQSASLAARLKQVVGNEVAIDARVDPALLGGMVVRLGSRMVDSSLRAQLQRLSLSMKGVG</sequence>
<comment type="function">
    <text evidence="8">This protein is part of the stalk that links CF(0) to CF(1). It either transmits conformational changes from CF(0) to CF(1) or is implicated in proton conduction.</text>
</comment>
<protein>
    <recommendedName>
        <fullName evidence="8">ATP synthase subunit delta</fullName>
    </recommendedName>
    <alternativeName>
        <fullName evidence="8">ATP synthase F(1) sector subunit delta</fullName>
    </alternativeName>
    <alternativeName>
        <fullName evidence="8">F-type ATPase subunit delta</fullName>
        <shortName evidence="8">F-ATPase subunit delta</shortName>
    </alternativeName>
</protein>
<comment type="function">
    <text evidence="8">F(1)F(0) ATP synthase produces ATP from ADP in the presence of a proton or sodium gradient. F-type ATPases consist of two structural domains, F(1) containing the extramembraneous catalytic core and F(0) containing the membrane proton channel, linked together by a central stalk and a peripheral stalk. During catalysis, ATP synthesis in the catalytic domain of F(1) is coupled via a rotary mechanism of the central stalk subunits to proton translocation.</text>
</comment>
<evidence type="ECO:0000256" key="2">
    <source>
        <dbReference type="ARBA" id="ARBA00022448"/>
    </source>
</evidence>
<dbReference type="PROSITE" id="PS00389">
    <property type="entry name" value="ATPASE_DELTA"/>
    <property type="match status" value="1"/>
</dbReference>
<evidence type="ECO:0000256" key="7">
    <source>
        <dbReference type="ARBA" id="ARBA00023310"/>
    </source>
</evidence>